<reference evidence="6 7" key="2">
    <citation type="submission" date="2020-08" db="EMBL/GenBank/DDBJ databases">
        <authorList>
            <person name="Partida-Martinez L."/>
            <person name="Huntemann M."/>
            <person name="Clum A."/>
            <person name="Wang J."/>
            <person name="Palaniappan K."/>
            <person name="Ritter S."/>
            <person name="Chen I.-M."/>
            <person name="Stamatis D."/>
            <person name="Reddy T."/>
            <person name="O'Malley R."/>
            <person name="Daum C."/>
            <person name="Shapiro N."/>
            <person name="Ivanova N."/>
            <person name="Kyrpides N."/>
            <person name="Woyke T."/>
        </authorList>
    </citation>
    <scope>NUCLEOTIDE SEQUENCE [LARGE SCALE GENOMIC DNA]</scope>
    <source>
        <strain evidence="6 7">AS2.23</strain>
    </source>
</reference>
<dbReference type="SUPFAM" id="SSF48498">
    <property type="entry name" value="Tetracyclin repressor-like, C-terminal domain"/>
    <property type="match status" value="1"/>
</dbReference>
<evidence type="ECO:0000256" key="1">
    <source>
        <dbReference type="ARBA" id="ARBA00023015"/>
    </source>
</evidence>
<dbReference type="Proteomes" id="UP000533269">
    <property type="component" value="Unassembled WGS sequence"/>
</dbReference>
<dbReference type="SUPFAM" id="SSF46689">
    <property type="entry name" value="Homeodomain-like"/>
    <property type="match status" value="1"/>
</dbReference>
<dbReference type="Pfam" id="PF21597">
    <property type="entry name" value="TetR_C_43"/>
    <property type="match status" value="1"/>
</dbReference>
<evidence type="ECO:0000313" key="7">
    <source>
        <dbReference type="Proteomes" id="UP000533269"/>
    </source>
</evidence>
<dbReference type="PROSITE" id="PS50977">
    <property type="entry name" value="HTH_TETR_2"/>
    <property type="match status" value="1"/>
</dbReference>
<evidence type="ECO:0000259" key="5">
    <source>
        <dbReference type="PROSITE" id="PS50977"/>
    </source>
</evidence>
<evidence type="ECO:0000313" key="6">
    <source>
        <dbReference type="EMBL" id="MBB2903037.1"/>
    </source>
</evidence>
<feature type="DNA-binding region" description="H-T-H motif" evidence="4">
    <location>
        <begin position="30"/>
        <end position="49"/>
    </location>
</feature>
<dbReference type="PANTHER" id="PTHR30055">
    <property type="entry name" value="HTH-TYPE TRANSCRIPTIONAL REGULATOR RUTR"/>
    <property type="match status" value="1"/>
</dbReference>
<keyword evidence="1" id="KW-0805">Transcription regulation</keyword>
<dbReference type="Pfam" id="PF00440">
    <property type="entry name" value="TetR_N"/>
    <property type="match status" value="1"/>
</dbReference>
<dbReference type="InterPro" id="IPR049445">
    <property type="entry name" value="TetR_SbtR-like_C"/>
</dbReference>
<comment type="caution">
    <text evidence="6">The sequence shown here is derived from an EMBL/GenBank/DDBJ whole genome shotgun (WGS) entry which is preliminary data.</text>
</comment>
<protein>
    <submittedName>
        <fullName evidence="6">AcrR family transcriptional regulator</fullName>
    </submittedName>
</protein>
<organism evidence="6 7">
    <name type="scientific">Kineococcus radiotolerans</name>
    <dbReference type="NCBI Taxonomy" id="131568"/>
    <lineage>
        <taxon>Bacteria</taxon>
        <taxon>Bacillati</taxon>
        <taxon>Actinomycetota</taxon>
        <taxon>Actinomycetes</taxon>
        <taxon>Kineosporiales</taxon>
        <taxon>Kineosporiaceae</taxon>
        <taxon>Kineococcus</taxon>
    </lineage>
</organism>
<evidence type="ECO:0000256" key="3">
    <source>
        <dbReference type="ARBA" id="ARBA00023163"/>
    </source>
</evidence>
<dbReference type="InterPro" id="IPR036271">
    <property type="entry name" value="Tet_transcr_reg_TetR-rel_C_sf"/>
</dbReference>
<keyword evidence="2 4" id="KW-0238">DNA-binding</keyword>
<dbReference type="InterPro" id="IPR050109">
    <property type="entry name" value="HTH-type_TetR-like_transc_reg"/>
</dbReference>
<proteinExistence type="predicted"/>
<dbReference type="EMBL" id="JACHVY010000004">
    <property type="protein sequence ID" value="MBB2903037.1"/>
    <property type="molecule type" value="Genomic_DNA"/>
</dbReference>
<dbReference type="InterPro" id="IPR001647">
    <property type="entry name" value="HTH_TetR"/>
</dbReference>
<reference evidence="6 7" key="1">
    <citation type="submission" date="2020-08" db="EMBL/GenBank/DDBJ databases">
        <title>The Agave Microbiome: Exploring the role of microbial communities in plant adaptations to desert environments.</title>
        <authorList>
            <person name="Partida-Martinez L.P."/>
        </authorList>
    </citation>
    <scope>NUCLEOTIDE SEQUENCE [LARGE SCALE GENOMIC DNA]</scope>
    <source>
        <strain evidence="6 7">AS2.23</strain>
    </source>
</reference>
<gene>
    <name evidence="6" type="ORF">FHR75_003873</name>
</gene>
<dbReference type="Gene3D" id="1.10.357.10">
    <property type="entry name" value="Tetracycline Repressor, domain 2"/>
    <property type="match status" value="1"/>
</dbReference>
<keyword evidence="3" id="KW-0804">Transcription</keyword>
<dbReference type="OMA" id="LMCGIAY"/>
<evidence type="ECO:0000256" key="2">
    <source>
        <dbReference type="ARBA" id="ARBA00023125"/>
    </source>
</evidence>
<dbReference type="RefSeq" id="WP_012087476.1">
    <property type="nucleotide sequence ID" value="NZ_JACHVY010000004.1"/>
</dbReference>
<sequence>MEGLRKDAARNRARIVDAAREVAAQGEPLALNAVARAAEVGVGTVYRHFASVEELEEVLVWDRFEELGEILRTPTGPVLEPALRAHFTLLAADEVFEKVTARATPALPQTAAMRQDLIEELAALLERARSAGEVHRGIDAPTVLLLMCGLAHAVRSARLSPQSAPAQELLQVVLRGLRSAGA</sequence>
<feature type="domain" description="HTH tetR-type" evidence="5">
    <location>
        <begin position="9"/>
        <end position="67"/>
    </location>
</feature>
<dbReference type="GO" id="GO:0000976">
    <property type="term" value="F:transcription cis-regulatory region binding"/>
    <property type="evidence" value="ECO:0007669"/>
    <property type="project" value="TreeGrafter"/>
</dbReference>
<dbReference type="PANTHER" id="PTHR30055:SF234">
    <property type="entry name" value="HTH-TYPE TRANSCRIPTIONAL REGULATOR BETI"/>
    <property type="match status" value="1"/>
</dbReference>
<dbReference type="AlphaFoldDB" id="A0A7W4TQ58"/>
<name>A0A7W4TQ58_KINRA</name>
<evidence type="ECO:0000256" key="4">
    <source>
        <dbReference type="PROSITE-ProRule" id="PRU00335"/>
    </source>
</evidence>
<accession>A0A7W4TQ58</accession>
<dbReference type="InterPro" id="IPR009057">
    <property type="entry name" value="Homeodomain-like_sf"/>
</dbReference>
<dbReference type="GO" id="GO:0003700">
    <property type="term" value="F:DNA-binding transcription factor activity"/>
    <property type="evidence" value="ECO:0007669"/>
    <property type="project" value="TreeGrafter"/>
</dbReference>